<dbReference type="EMBL" id="CP104143">
    <property type="protein sequence ID" value="UWU15247.1"/>
    <property type="molecule type" value="Genomic_DNA"/>
</dbReference>
<evidence type="ECO:0000313" key="2">
    <source>
        <dbReference type="EMBL" id="UWU15247.1"/>
    </source>
</evidence>
<organism evidence="1 3">
    <name type="scientific">Rhizobium sullae</name>
    <name type="common">Rhizobium hedysari</name>
    <dbReference type="NCBI Taxonomy" id="50338"/>
    <lineage>
        <taxon>Bacteria</taxon>
        <taxon>Pseudomonadati</taxon>
        <taxon>Pseudomonadota</taxon>
        <taxon>Alphaproteobacteria</taxon>
        <taxon>Hyphomicrobiales</taxon>
        <taxon>Rhizobiaceae</taxon>
        <taxon>Rhizobium/Agrobacterium group</taxon>
        <taxon>Rhizobium</taxon>
    </lineage>
</organism>
<evidence type="ECO:0000313" key="3">
    <source>
        <dbReference type="Proteomes" id="UP000294576"/>
    </source>
</evidence>
<evidence type="ECO:0000313" key="4">
    <source>
        <dbReference type="Proteomes" id="UP001060123"/>
    </source>
</evidence>
<accession>A0A4R3PVL9</accession>
<gene>
    <name evidence="1" type="ORF">EV132_11950</name>
    <name evidence="2" type="ORF">N2599_04340</name>
</gene>
<dbReference type="EMBL" id="SMBH01000019">
    <property type="protein sequence ID" value="TCU11054.1"/>
    <property type="molecule type" value="Genomic_DNA"/>
</dbReference>
<sequence length="47" mass="5020">MSSNKTDQAEQAAKPDLSTHYRPVGLKAVLAAALMLKSKPPIVKKVS</sequence>
<reference evidence="1 3" key="1">
    <citation type="submission" date="2019-03" db="EMBL/GenBank/DDBJ databases">
        <title>Genomic Encyclopedia of Type Strains, Phase IV (KMG-V): Genome sequencing to study the core and pangenomes of soil and plant-associated prokaryotes.</title>
        <authorList>
            <person name="Whitman W."/>
        </authorList>
    </citation>
    <scope>NUCLEOTIDE SEQUENCE [LARGE SCALE GENOMIC DNA]</scope>
    <source>
        <strain evidence="1 3">Hc14</strain>
    </source>
</reference>
<reference evidence="2" key="2">
    <citation type="submission" date="2022-09" db="EMBL/GenBank/DDBJ databases">
        <title>Australian commercial rhizobial inoculants.</title>
        <authorList>
            <person name="Kohlmeier M.G."/>
            <person name="O'Hara G.W."/>
            <person name="Colombi E."/>
            <person name="Ramsay J.P."/>
            <person name="Terpolilli J."/>
        </authorList>
    </citation>
    <scope>NUCLEOTIDE SEQUENCE</scope>
    <source>
        <strain evidence="2">WSM1592</strain>
    </source>
</reference>
<evidence type="ECO:0000313" key="1">
    <source>
        <dbReference type="EMBL" id="TCU11054.1"/>
    </source>
</evidence>
<dbReference type="AlphaFoldDB" id="A0A4R3PVL9"/>
<dbReference type="Proteomes" id="UP001060123">
    <property type="component" value="Chromosome"/>
</dbReference>
<dbReference type="RefSeq" id="WP_165928296.1">
    <property type="nucleotide sequence ID" value="NZ_CP104143.1"/>
</dbReference>
<proteinExistence type="predicted"/>
<protein>
    <submittedName>
        <fullName evidence="1">Uncharacterized protein</fullName>
    </submittedName>
</protein>
<name>A0A4R3PVL9_RHISU</name>
<keyword evidence="4" id="KW-1185">Reference proteome</keyword>
<dbReference type="Proteomes" id="UP000294576">
    <property type="component" value="Unassembled WGS sequence"/>
</dbReference>